<dbReference type="EMBL" id="KB446563">
    <property type="protein sequence ID" value="EME78727.1"/>
    <property type="molecule type" value="Genomic_DNA"/>
</dbReference>
<feature type="region of interest" description="Disordered" evidence="2">
    <location>
        <begin position="48"/>
        <end position="101"/>
    </location>
</feature>
<evidence type="ECO:0000256" key="2">
    <source>
        <dbReference type="SAM" id="MobiDB-lite"/>
    </source>
</evidence>
<evidence type="ECO:0000313" key="3">
    <source>
        <dbReference type="EMBL" id="EME78727.1"/>
    </source>
</evidence>
<dbReference type="PANTHER" id="PTHR43941">
    <property type="entry name" value="STRUCTURAL MAINTENANCE OF CHROMOSOMES PROTEIN 2"/>
    <property type="match status" value="1"/>
</dbReference>
<protein>
    <submittedName>
        <fullName evidence="3">Uncharacterized protein</fullName>
    </submittedName>
</protein>
<dbReference type="OrthoDB" id="3557318at2759"/>
<sequence>MDSTTAHNGFSSATTDSHTLHGHKDFGEITPEKLAIMKLRSSEYDDDIFSDPGTPSAGLGKLHSSRSVAGGRSSLARTSRQVSSSARRQSNFMHSHRSKMSMELTGQAESKFFSLIELMSNASREASSLKEYWSRLMSDRESFDREREELMLQIEEINETLEQKETQHHHHGRELGERRKEIEKLLIELSAALNSVNEQKRKVADRDHALENVRKELSEVRIQSSRLQIDFDKGKSDHQGILDKLRNVESERDHHREESEKHRSELRIITRDQTDIKSKNTELTSKLELARKEIHTLTDRIKSLERERDSSLIEKDRLLEEVRKHSNKSEEISRELSDLVERYERLQRENRQTRESIRMIEGERDDHHSTIERLRTEIRGKSTSIEEVENRLADIVLKHEHSKREVSGKDDRIRELESDIHDLQHRLERSQEEHRTIIIERDQFRDDLDNERHKAHDGDHRHRGLQDSLTKAESTLIEVRAEVSSANERIKLIERERDEHRDKNGHLHHEITSLHEKLTLLQAETKTLIGHRDRAHKELDDYRRRYEEVSETITEYENGGGELEFEIESLRTMLRESREQKERAISARATADRERDEALAKYEEKCREMERWEESRSSYLHAHSSGFAGGKSSTRTVTRNGTSSSFRSSHGHGHGHAQKHESTTVDGE</sequence>
<feature type="region of interest" description="Disordered" evidence="2">
    <location>
        <begin position="613"/>
        <end position="668"/>
    </location>
</feature>
<gene>
    <name evidence="3" type="ORF">MYCFIDRAFT_50135</name>
</gene>
<reference evidence="3 4" key="1">
    <citation type="journal article" date="2012" name="PLoS Pathog.">
        <title>Diverse lifestyles and strategies of plant pathogenesis encoded in the genomes of eighteen Dothideomycetes fungi.</title>
        <authorList>
            <person name="Ohm R.A."/>
            <person name="Feau N."/>
            <person name="Henrissat B."/>
            <person name="Schoch C.L."/>
            <person name="Horwitz B.A."/>
            <person name="Barry K.W."/>
            <person name="Condon B.J."/>
            <person name="Copeland A.C."/>
            <person name="Dhillon B."/>
            <person name="Glaser F."/>
            <person name="Hesse C.N."/>
            <person name="Kosti I."/>
            <person name="LaButti K."/>
            <person name="Lindquist E.A."/>
            <person name="Lucas S."/>
            <person name="Salamov A.A."/>
            <person name="Bradshaw R.E."/>
            <person name="Ciuffetti L."/>
            <person name="Hamelin R.C."/>
            <person name="Kema G.H.J."/>
            <person name="Lawrence C."/>
            <person name="Scott J.A."/>
            <person name="Spatafora J.W."/>
            <person name="Turgeon B.G."/>
            <person name="de Wit P.J.G.M."/>
            <person name="Zhong S."/>
            <person name="Goodwin S.B."/>
            <person name="Grigoriev I.V."/>
        </authorList>
    </citation>
    <scope>NUCLEOTIDE SEQUENCE [LARGE SCALE GENOMIC DNA]</scope>
    <source>
        <strain evidence="3 4">CIRAD86</strain>
    </source>
</reference>
<dbReference type="KEGG" id="pfj:MYCFIDRAFT_50135"/>
<feature type="coiled-coil region" evidence="1">
    <location>
        <begin position="140"/>
        <end position="433"/>
    </location>
</feature>
<dbReference type="AlphaFoldDB" id="M3AMQ6"/>
<feature type="region of interest" description="Disordered" evidence="2">
    <location>
        <begin position="1"/>
        <end position="26"/>
    </location>
</feature>
<feature type="compositionally biased region" description="Polar residues" evidence="2">
    <location>
        <begin position="1"/>
        <end position="17"/>
    </location>
</feature>
<evidence type="ECO:0000313" key="4">
    <source>
        <dbReference type="Proteomes" id="UP000016932"/>
    </source>
</evidence>
<dbReference type="VEuPathDB" id="FungiDB:MYCFIDRAFT_50135"/>
<accession>M3AMQ6</accession>
<keyword evidence="1" id="KW-0175">Coiled coil</keyword>
<dbReference type="GeneID" id="19339916"/>
<name>M3AMQ6_PSEFD</name>
<feature type="coiled-coil region" evidence="1">
    <location>
        <begin position="469"/>
        <end position="503"/>
    </location>
</feature>
<organism evidence="3 4">
    <name type="scientific">Pseudocercospora fijiensis (strain CIRAD86)</name>
    <name type="common">Black leaf streak disease fungus</name>
    <name type="synonym">Mycosphaerella fijiensis</name>
    <dbReference type="NCBI Taxonomy" id="383855"/>
    <lineage>
        <taxon>Eukaryota</taxon>
        <taxon>Fungi</taxon>
        <taxon>Dikarya</taxon>
        <taxon>Ascomycota</taxon>
        <taxon>Pezizomycotina</taxon>
        <taxon>Dothideomycetes</taxon>
        <taxon>Dothideomycetidae</taxon>
        <taxon>Mycosphaerellales</taxon>
        <taxon>Mycosphaerellaceae</taxon>
        <taxon>Pseudocercospora</taxon>
    </lineage>
</organism>
<evidence type="ECO:0000256" key="1">
    <source>
        <dbReference type="SAM" id="Coils"/>
    </source>
</evidence>
<feature type="compositionally biased region" description="Polar residues" evidence="2">
    <location>
        <begin position="631"/>
        <end position="640"/>
    </location>
</feature>
<dbReference type="eggNOG" id="ENOG502SMFR">
    <property type="taxonomic scope" value="Eukaryota"/>
</dbReference>
<keyword evidence="4" id="KW-1185">Reference proteome</keyword>
<dbReference type="Proteomes" id="UP000016932">
    <property type="component" value="Unassembled WGS sequence"/>
</dbReference>
<dbReference type="Gene3D" id="1.10.287.1490">
    <property type="match status" value="1"/>
</dbReference>
<feature type="compositionally biased region" description="Low complexity" evidence="2">
    <location>
        <begin position="76"/>
        <end position="90"/>
    </location>
</feature>
<feature type="compositionally biased region" description="Basic and acidic residues" evidence="2">
    <location>
        <begin position="658"/>
        <end position="668"/>
    </location>
</feature>
<dbReference type="HOGENOM" id="CLU_026453_0_0_1"/>
<dbReference type="RefSeq" id="XP_007930572.1">
    <property type="nucleotide sequence ID" value="XM_007932381.1"/>
</dbReference>
<proteinExistence type="predicted"/>
<dbReference type="PANTHER" id="PTHR43941:SF1">
    <property type="entry name" value="STRUCTURAL MAINTENANCE OF CHROMOSOMES PROTEIN 2"/>
    <property type="match status" value="1"/>
</dbReference>